<evidence type="ECO:0000256" key="2">
    <source>
        <dbReference type="ARBA" id="ARBA00022741"/>
    </source>
</evidence>
<sequence>MSESIARAPAPNPKRTLRETLARRRLDAQRAPRAHDALARRVLAILAQCAPRTVGFYWPLPGEFDARDAIASWLAGDASRQAALPVIGKPRTPLEFHAWTPDAPMREGRHRIAEPAAGARLVPELLLIPCVGFDHGCFRLGYGGGYYDRTLAAWPGATPPVTVGVAYDACGVRELPREAHDLPLDWIVTETRLYRSDD</sequence>
<evidence type="ECO:0000313" key="7">
    <source>
        <dbReference type="Proteomes" id="UP000001812"/>
    </source>
</evidence>
<protein>
    <recommendedName>
        <fullName evidence="5">5-formyltetrahydrofolate cyclo-ligase</fullName>
        <ecNumber evidence="5">6.3.3.2</ecNumber>
    </recommendedName>
</protein>
<dbReference type="NCBIfam" id="TIGR02727">
    <property type="entry name" value="MTHFS_bact"/>
    <property type="match status" value="1"/>
</dbReference>
<dbReference type="HOGENOM" id="CLU_066245_0_1_4"/>
<dbReference type="EMBL" id="CM000832">
    <property type="protein sequence ID" value="EET07908.1"/>
    <property type="molecule type" value="Genomic_DNA"/>
</dbReference>
<dbReference type="GO" id="GO:0035999">
    <property type="term" value="P:tetrahydrofolate interconversion"/>
    <property type="evidence" value="ECO:0007669"/>
    <property type="project" value="TreeGrafter"/>
</dbReference>
<dbReference type="InterPro" id="IPR037171">
    <property type="entry name" value="NagB/RpiA_transferase-like"/>
</dbReference>
<dbReference type="EC" id="6.3.3.2" evidence="5"/>
<dbReference type="GO" id="GO:0005524">
    <property type="term" value="F:ATP binding"/>
    <property type="evidence" value="ECO:0007669"/>
    <property type="project" value="UniProtKB-KW"/>
</dbReference>
<evidence type="ECO:0000313" key="6">
    <source>
        <dbReference type="EMBL" id="EET07908.1"/>
    </source>
</evidence>
<dbReference type="Gene3D" id="3.40.50.10420">
    <property type="entry name" value="NagB/RpiA/CoA transferase-like"/>
    <property type="match status" value="1"/>
</dbReference>
<evidence type="ECO:0000256" key="5">
    <source>
        <dbReference type="RuleBase" id="RU361279"/>
    </source>
</evidence>
<name>A0A0E1W446_BURPE</name>
<evidence type="ECO:0000256" key="1">
    <source>
        <dbReference type="ARBA" id="ARBA00010638"/>
    </source>
</evidence>
<comment type="cofactor">
    <cofactor evidence="5">
        <name>Mg(2+)</name>
        <dbReference type="ChEBI" id="CHEBI:18420"/>
    </cofactor>
</comment>
<dbReference type="RefSeq" id="WP_004525893.1">
    <property type="nucleotide sequence ID" value="NZ_CM000832.1"/>
</dbReference>
<accession>A0A0E1W446</accession>
<dbReference type="InterPro" id="IPR024185">
    <property type="entry name" value="FTHF_cligase-like_sf"/>
</dbReference>
<reference evidence="6 7" key="2">
    <citation type="submission" date="2009-05" db="EMBL/GenBank/DDBJ databases">
        <authorList>
            <person name="Harkins D.M."/>
            <person name="DeShazer D."/>
            <person name="Woods D.E."/>
            <person name="Brinkac L.M."/>
            <person name="Brown K.A."/>
            <person name="Hung G.C."/>
            <person name="Tuanyok A."/>
            <person name="Zhang B."/>
            <person name="Nierman W.C."/>
        </authorList>
    </citation>
    <scope>NUCLEOTIDE SEQUENCE [LARGE SCALE GENOMIC DNA]</scope>
    <source>
        <strain evidence="6 7">1710a</strain>
    </source>
</reference>
<feature type="binding site" evidence="4">
    <location>
        <position position="63"/>
    </location>
    <ligand>
        <name>substrate</name>
    </ligand>
</feature>
<gene>
    <name evidence="6" type="ORF">BURPS1710A_0523</name>
</gene>
<keyword evidence="5" id="KW-0460">Magnesium</keyword>
<feature type="binding site" evidence="4">
    <location>
        <begin position="139"/>
        <end position="147"/>
    </location>
    <ligand>
        <name>ATP</name>
        <dbReference type="ChEBI" id="CHEBI:30616"/>
    </ligand>
</feature>
<dbReference type="Proteomes" id="UP000001812">
    <property type="component" value="Chromosome I"/>
</dbReference>
<organism evidence="6 7">
    <name type="scientific">Burkholderia pseudomallei 1710a</name>
    <dbReference type="NCBI Taxonomy" id="320371"/>
    <lineage>
        <taxon>Bacteria</taxon>
        <taxon>Pseudomonadati</taxon>
        <taxon>Pseudomonadota</taxon>
        <taxon>Betaproteobacteria</taxon>
        <taxon>Burkholderiales</taxon>
        <taxon>Burkholderiaceae</taxon>
        <taxon>Burkholderia</taxon>
        <taxon>pseudomallei group</taxon>
    </lineage>
</organism>
<reference evidence="7" key="1">
    <citation type="submission" date="2007-08" db="EMBL/GenBank/DDBJ databases">
        <title>Annotation of Burkholderia pseudomallei 1710a.</title>
        <authorList>
            <person name="Harkins D.M."/>
            <person name="DeShazer D."/>
            <person name="Woods D.E."/>
            <person name="Brinkac L.M."/>
            <person name="Brown K.A."/>
            <person name="Hung G.C."/>
            <person name="Tuanyok A."/>
            <person name="Zhang B."/>
            <person name="Nierman W.C."/>
        </authorList>
    </citation>
    <scope>NUCLEOTIDE SEQUENCE [LARGE SCALE GENOMIC DNA]</scope>
    <source>
        <strain evidence="7">1710a</strain>
    </source>
</reference>
<comment type="similarity">
    <text evidence="1 5">Belongs to the 5-formyltetrahydrofolate cyclo-ligase family.</text>
</comment>
<dbReference type="GeneID" id="93058772"/>
<keyword evidence="2 4" id="KW-0547">Nucleotide-binding</keyword>
<dbReference type="GO" id="GO:0030272">
    <property type="term" value="F:5-formyltetrahydrofolate cyclo-ligase activity"/>
    <property type="evidence" value="ECO:0007669"/>
    <property type="project" value="UniProtKB-EC"/>
</dbReference>
<dbReference type="Pfam" id="PF01812">
    <property type="entry name" value="5-FTHF_cyc-lig"/>
    <property type="match status" value="1"/>
</dbReference>
<evidence type="ECO:0000256" key="4">
    <source>
        <dbReference type="PIRSR" id="PIRSR006806-1"/>
    </source>
</evidence>
<dbReference type="AlphaFoldDB" id="A0A0E1W446"/>
<keyword evidence="6" id="KW-0436">Ligase</keyword>
<keyword evidence="3 4" id="KW-0067">ATP-binding</keyword>
<proteinExistence type="inferred from homology"/>
<feature type="binding site" evidence="4">
    <location>
        <begin position="14"/>
        <end position="18"/>
    </location>
    <ligand>
        <name>ATP</name>
        <dbReference type="ChEBI" id="CHEBI:30616"/>
    </ligand>
</feature>
<dbReference type="PIRSF" id="PIRSF006806">
    <property type="entry name" value="FTHF_cligase"/>
    <property type="match status" value="1"/>
</dbReference>
<evidence type="ECO:0000256" key="3">
    <source>
        <dbReference type="ARBA" id="ARBA00022840"/>
    </source>
</evidence>
<dbReference type="InterPro" id="IPR002698">
    <property type="entry name" value="FTHF_cligase"/>
</dbReference>
<dbReference type="PANTHER" id="PTHR23407:SF1">
    <property type="entry name" value="5-FORMYLTETRAHYDROFOLATE CYCLO-LIGASE"/>
    <property type="match status" value="1"/>
</dbReference>
<dbReference type="GO" id="GO:0009396">
    <property type="term" value="P:folic acid-containing compound biosynthetic process"/>
    <property type="evidence" value="ECO:0007669"/>
    <property type="project" value="TreeGrafter"/>
</dbReference>
<dbReference type="GO" id="GO:0046872">
    <property type="term" value="F:metal ion binding"/>
    <property type="evidence" value="ECO:0007669"/>
    <property type="project" value="UniProtKB-KW"/>
</dbReference>
<dbReference type="SUPFAM" id="SSF100950">
    <property type="entry name" value="NagB/RpiA/CoA transferase-like"/>
    <property type="match status" value="1"/>
</dbReference>
<keyword evidence="5" id="KW-0479">Metal-binding</keyword>
<dbReference type="PANTHER" id="PTHR23407">
    <property type="entry name" value="ATPASE INHIBITOR/5-FORMYLTETRAHYDROFOLATE CYCLO-LIGASE"/>
    <property type="match status" value="1"/>
</dbReference>
<comment type="catalytic activity">
    <reaction evidence="5">
        <text>(6S)-5-formyl-5,6,7,8-tetrahydrofolate + ATP = (6R)-5,10-methenyltetrahydrofolate + ADP + phosphate</text>
        <dbReference type="Rhea" id="RHEA:10488"/>
        <dbReference type="ChEBI" id="CHEBI:30616"/>
        <dbReference type="ChEBI" id="CHEBI:43474"/>
        <dbReference type="ChEBI" id="CHEBI:57455"/>
        <dbReference type="ChEBI" id="CHEBI:57457"/>
        <dbReference type="ChEBI" id="CHEBI:456216"/>
        <dbReference type="EC" id="6.3.3.2"/>
    </reaction>
</comment>